<comment type="caution">
    <text evidence="1">The sequence shown here is derived from an EMBL/GenBank/DDBJ whole genome shotgun (WGS) entry which is preliminary data.</text>
</comment>
<gene>
    <name evidence="1" type="ORF">BU25DRAFT_408923</name>
</gene>
<keyword evidence="2" id="KW-1185">Reference proteome</keyword>
<sequence>MTPTMPSLQLPPLFAALQLPLLLTTNILALTIGPQHRLLQLAFSLPIWTVLASQSLYRDYSGAWGMHYAVNCGVMSLAATYVDWVVLMSPDREGWVKLSSRIGTVKGYADGAEAAKNSESVVSDGLPKDDGGVVKSNGGLKGKSAVVDENTAERTAPIGLRSRLWWAIRLACTYRYTGWSCEVKNVPVEVDAGYPRWRFLLRKTLRAALFYLAKDAIFAYTASSPHGSWADIASIKPAHSYTNYPFWHRFWFSSAHIVLTYVSLELYNTVAGVVSVALGLAKPSECPSAFGDLRGLWSVRRAWSNVWHQQCRRICSAPGVLIVRDVLHLRKGSFASRYLQLFIGFGISGLVHGGASMLYHRSFNDDGAMKVFLLQAAIISVEDHLIDLGKRIGFKDSLFWRLVGLVWTVLAVGASMESWTGLLLEHGLWVHNRESDWFGIGPKM</sequence>
<reference evidence="1" key="1">
    <citation type="journal article" date="2020" name="Stud. Mycol.">
        <title>101 Dothideomycetes genomes: a test case for predicting lifestyles and emergence of pathogens.</title>
        <authorList>
            <person name="Haridas S."/>
            <person name="Albert R."/>
            <person name="Binder M."/>
            <person name="Bloem J."/>
            <person name="Labutti K."/>
            <person name="Salamov A."/>
            <person name="Andreopoulos B."/>
            <person name="Baker S."/>
            <person name="Barry K."/>
            <person name="Bills G."/>
            <person name="Bluhm B."/>
            <person name="Cannon C."/>
            <person name="Castanera R."/>
            <person name="Culley D."/>
            <person name="Daum C."/>
            <person name="Ezra D."/>
            <person name="Gonzalez J."/>
            <person name="Henrissat B."/>
            <person name="Kuo A."/>
            <person name="Liang C."/>
            <person name="Lipzen A."/>
            <person name="Lutzoni F."/>
            <person name="Magnuson J."/>
            <person name="Mondo S."/>
            <person name="Nolan M."/>
            <person name="Ohm R."/>
            <person name="Pangilinan J."/>
            <person name="Park H.-J."/>
            <person name="Ramirez L."/>
            <person name="Alfaro M."/>
            <person name="Sun H."/>
            <person name="Tritt A."/>
            <person name="Yoshinaga Y."/>
            <person name="Zwiers L.-H."/>
            <person name="Turgeon B."/>
            <person name="Goodwin S."/>
            <person name="Spatafora J."/>
            <person name="Crous P."/>
            <person name="Grigoriev I."/>
        </authorList>
    </citation>
    <scope>NUCLEOTIDE SEQUENCE</scope>
    <source>
        <strain evidence="1">CBS 525.71</strain>
    </source>
</reference>
<evidence type="ECO:0000313" key="2">
    <source>
        <dbReference type="Proteomes" id="UP000799754"/>
    </source>
</evidence>
<dbReference type="EMBL" id="MU006709">
    <property type="protein sequence ID" value="KAF2629652.1"/>
    <property type="molecule type" value="Genomic_DNA"/>
</dbReference>
<protein>
    <submittedName>
        <fullName evidence="1">Uncharacterized protein</fullName>
    </submittedName>
</protein>
<organism evidence="1 2">
    <name type="scientific">Macroventuria anomochaeta</name>
    <dbReference type="NCBI Taxonomy" id="301207"/>
    <lineage>
        <taxon>Eukaryota</taxon>
        <taxon>Fungi</taxon>
        <taxon>Dikarya</taxon>
        <taxon>Ascomycota</taxon>
        <taxon>Pezizomycotina</taxon>
        <taxon>Dothideomycetes</taxon>
        <taxon>Pleosporomycetidae</taxon>
        <taxon>Pleosporales</taxon>
        <taxon>Pleosporineae</taxon>
        <taxon>Didymellaceae</taxon>
        <taxon>Macroventuria</taxon>
    </lineage>
</organism>
<proteinExistence type="predicted"/>
<name>A0ACB6S810_9PLEO</name>
<accession>A0ACB6S810</accession>
<evidence type="ECO:0000313" key="1">
    <source>
        <dbReference type="EMBL" id="KAF2629652.1"/>
    </source>
</evidence>
<dbReference type="Proteomes" id="UP000799754">
    <property type="component" value="Unassembled WGS sequence"/>
</dbReference>